<feature type="transmembrane region" description="Helical" evidence="1">
    <location>
        <begin position="244"/>
        <end position="262"/>
    </location>
</feature>
<dbReference type="Proteomes" id="UP000321830">
    <property type="component" value="Unassembled WGS sequence"/>
</dbReference>
<dbReference type="EMBL" id="BJWF01000001">
    <property type="protein sequence ID" value="GEL90704.1"/>
    <property type="molecule type" value="Genomic_DNA"/>
</dbReference>
<feature type="transmembrane region" description="Helical" evidence="1">
    <location>
        <begin position="220"/>
        <end position="238"/>
    </location>
</feature>
<comment type="caution">
    <text evidence="2">The sequence shown here is derived from an EMBL/GenBank/DDBJ whole genome shotgun (WGS) entry which is preliminary data.</text>
</comment>
<accession>A0A511IY65</accession>
<proteinExistence type="predicted"/>
<feature type="transmembrane region" description="Helical" evidence="1">
    <location>
        <begin position="31"/>
        <end position="50"/>
    </location>
</feature>
<protein>
    <recommendedName>
        <fullName evidence="4">Maltodextrose utilization protein MalA</fullName>
    </recommendedName>
</protein>
<keyword evidence="1" id="KW-0812">Transmembrane</keyword>
<evidence type="ECO:0000313" key="3">
    <source>
        <dbReference type="Proteomes" id="UP000321830"/>
    </source>
</evidence>
<keyword evidence="1" id="KW-1133">Transmembrane helix</keyword>
<keyword evidence="1" id="KW-0472">Membrane</keyword>
<evidence type="ECO:0000313" key="2">
    <source>
        <dbReference type="EMBL" id="GEL90704.1"/>
    </source>
</evidence>
<evidence type="ECO:0008006" key="4">
    <source>
        <dbReference type="Google" id="ProtNLM"/>
    </source>
</evidence>
<dbReference type="AlphaFoldDB" id="A0A511IY65"/>
<gene>
    <name evidence="2" type="ORF">EVI01_00410</name>
</gene>
<sequence length="278" mass="32508">MMQIFPFNYFSQLRNPKRIFAGRKQLTWPKFSFIFLFFVSLMVTPITMYYTRQVNRIPLEQFLTVNQLIDQEGVTRFSELKLSAGELKSSPMTIYHHKDLVIGVSLSKEIRNKNKTYINFEKNHWTIQQKEADHIRRYQMNYQSTFQPKSIRTPEAFQTFLEREFYLSNRPTIILSYSISLGVLLFVMTALLLFGASFFLWMTRKSQFSSIQSFKESANLMLQVIGIGSIAAAFIGFIHFNLVWMLGIQSTIAVLLLLWIFAKTGFKDEIAEAHPIQM</sequence>
<reference evidence="2 3" key="1">
    <citation type="submission" date="2019-07" db="EMBL/GenBank/DDBJ databases">
        <title>Whole genome shotgun sequence of Enterococcus villorum NBRC 100699.</title>
        <authorList>
            <person name="Hosoyama A."/>
            <person name="Uohara A."/>
            <person name="Ohji S."/>
            <person name="Ichikawa N."/>
        </authorList>
    </citation>
    <scope>NUCLEOTIDE SEQUENCE [LARGE SCALE GENOMIC DNA]</scope>
    <source>
        <strain evidence="2 3">NBRC 100699</strain>
    </source>
</reference>
<name>A0A511IY65_9ENTE</name>
<feature type="transmembrane region" description="Helical" evidence="1">
    <location>
        <begin position="174"/>
        <end position="200"/>
    </location>
</feature>
<organism evidence="2 3">
    <name type="scientific">Enterococcus villorum</name>
    <dbReference type="NCBI Taxonomy" id="112904"/>
    <lineage>
        <taxon>Bacteria</taxon>
        <taxon>Bacillati</taxon>
        <taxon>Bacillota</taxon>
        <taxon>Bacilli</taxon>
        <taxon>Lactobacillales</taxon>
        <taxon>Enterococcaceae</taxon>
        <taxon>Enterococcus</taxon>
    </lineage>
</organism>
<evidence type="ECO:0000256" key="1">
    <source>
        <dbReference type="SAM" id="Phobius"/>
    </source>
</evidence>